<feature type="transmembrane region" description="Helical" evidence="1">
    <location>
        <begin position="6"/>
        <end position="27"/>
    </location>
</feature>
<evidence type="ECO:0000313" key="5">
    <source>
        <dbReference type="Proteomes" id="UP000235114"/>
    </source>
</evidence>
<dbReference type="Proteomes" id="UP000234951">
    <property type="component" value="Unassembled WGS sequence"/>
</dbReference>
<proteinExistence type="predicted"/>
<gene>
    <name evidence="2" type="ORF">CU635_12925</name>
    <name evidence="3" type="ORF">CVD25_09415</name>
</gene>
<feature type="transmembrane region" description="Helical" evidence="1">
    <location>
        <begin position="39"/>
        <end position="62"/>
    </location>
</feature>
<accession>A0A2N5GKT7</accession>
<dbReference type="AlphaFoldDB" id="A0A2N5GKT7"/>
<evidence type="ECO:0000256" key="1">
    <source>
        <dbReference type="SAM" id="Phobius"/>
    </source>
</evidence>
<reference evidence="3 5" key="2">
    <citation type="submission" date="2017-12" db="EMBL/GenBank/DDBJ databases">
        <title>Comparative Functional Genomics of Dry Heat Resistant strains isolated from the Viking Spacecraft.</title>
        <authorList>
            <person name="Seuylemezian A."/>
            <person name="Cooper K."/>
            <person name="Vaishampayan P."/>
        </authorList>
    </citation>
    <scope>NUCLEOTIDE SEQUENCE [LARGE SCALE GENOMIC DNA]</scope>
    <source>
        <strain evidence="3 5">ATCC 29669</strain>
    </source>
</reference>
<dbReference type="Proteomes" id="UP000235114">
    <property type="component" value="Unassembled WGS sequence"/>
</dbReference>
<keyword evidence="5" id="KW-1185">Reference proteome</keyword>
<evidence type="ECO:0000313" key="2">
    <source>
        <dbReference type="EMBL" id="PLR82068.1"/>
    </source>
</evidence>
<reference evidence="2 4" key="1">
    <citation type="submission" date="2017-11" db="EMBL/GenBank/DDBJ databases">
        <title>Comparitive Functional Genomics of Dry Heat Resistant strains isolated from the Viking Spacecraft.</title>
        <authorList>
            <person name="Seuylemezian A."/>
            <person name="Cooper K."/>
            <person name="Vaishampayan P."/>
        </authorList>
    </citation>
    <scope>NUCLEOTIDE SEQUENCE [LARGE SCALE GENOMIC DNA]</scope>
    <source>
        <strain evidence="2 4">M4.6</strain>
    </source>
</reference>
<keyword evidence="1" id="KW-0812">Transmembrane</keyword>
<evidence type="ECO:0000313" key="3">
    <source>
        <dbReference type="EMBL" id="PLR98026.1"/>
    </source>
</evidence>
<evidence type="ECO:0008006" key="6">
    <source>
        <dbReference type="Google" id="ProtNLM"/>
    </source>
</evidence>
<dbReference type="EMBL" id="PGVD01000025">
    <property type="protein sequence ID" value="PLR98026.1"/>
    <property type="molecule type" value="Genomic_DNA"/>
</dbReference>
<name>A0A2N5GKT7_9BACI</name>
<protein>
    <recommendedName>
        <fullName evidence="6">DUF3311 domain-containing protein</fullName>
    </recommendedName>
</protein>
<keyword evidence="1" id="KW-0472">Membrane</keyword>
<keyword evidence="1" id="KW-1133">Transmembrane helix</keyword>
<dbReference type="EMBL" id="PGVA01000028">
    <property type="protein sequence ID" value="PLR82068.1"/>
    <property type="molecule type" value="Genomic_DNA"/>
</dbReference>
<evidence type="ECO:0000313" key="4">
    <source>
        <dbReference type="Proteomes" id="UP000234951"/>
    </source>
</evidence>
<sequence length="72" mass="8557">MTSGKITLIFVLFNCLMFSTLVFPPFFKLFNKIEPWIFGLPFVQFWIIFVITVISLSFIVWYKIEEARGELE</sequence>
<organism evidence="2 4">
    <name type="scientific">Bacillus canaveralius</name>
    <dbReference type="NCBI Taxonomy" id="1403243"/>
    <lineage>
        <taxon>Bacteria</taxon>
        <taxon>Bacillati</taxon>
        <taxon>Bacillota</taxon>
        <taxon>Bacilli</taxon>
        <taxon>Bacillales</taxon>
        <taxon>Bacillaceae</taxon>
        <taxon>Bacillus</taxon>
    </lineage>
</organism>
<comment type="caution">
    <text evidence="2">The sequence shown here is derived from an EMBL/GenBank/DDBJ whole genome shotgun (WGS) entry which is preliminary data.</text>
</comment>